<evidence type="ECO:0000256" key="10">
    <source>
        <dbReference type="ARBA" id="ARBA00023136"/>
    </source>
</evidence>
<dbReference type="PANTHER" id="PTHR45436:SF1">
    <property type="entry name" value="SENSOR PROTEIN QSEC"/>
    <property type="match status" value="1"/>
</dbReference>
<evidence type="ECO:0000256" key="5">
    <source>
        <dbReference type="ARBA" id="ARBA00022679"/>
    </source>
</evidence>
<proteinExistence type="predicted"/>
<accession>Q5P7G5</accession>
<dbReference type="PANTHER" id="PTHR45436">
    <property type="entry name" value="SENSOR HISTIDINE KINASE YKOH"/>
    <property type="match status" value="1"/>
</dbReference>
<feature type="region of interest" description="Disordered" evidence="11">
    <location>
        <begin position="30"/>
        <end position="53"/>
    </location>
</feature>
<dbReference type="Pfam" id="PF00512">
    <property type="entry name" value="HisKA"/>
    <property type="match status" value="1"/>
</dbReference>
<keyword evidence="6 12" id="KW-0812">Transmembrane</keyword>
<name>Q5P7G5_AROAE</name>
<evidence type="ECO:0000256" key="8">
    <source>
        <dbReference type="ARBA" id="ARBA00022989"/>
    </source>
</evidence>
<dbReference type="SMART" id="SM00304">
    <property type="entry name" value="HAMP"/>
    <property type="match status" value="1"/>
</dbReference>
<evidence type="ECO:0000256" key="6">
    <source>
        <dbReference type="ARBA" id="ARBA00022692"/>
    </source>
</evidence>
<dbReference type="InterPro" id="IPR036097">
    <property type="entry name" value="HisK_dim/P_sf"/>
</dbReference>
<dbReference type="InterPro" id="IPR050428">
    <property type="entry name" value="TCS_sensor_his_kinase"/>
</dbReference>
<dbReference type="EC" id="2.7.13.3" evidence="3"/>
<dbReference type="Proteomes" id="UP000006552">
    <property type="component" value="Chromosome"/>
</dbReference>
<evidence type="ECO:0000313" key="16">
    <source>
        <dbReference type="Proteomes" id="UP000006552"/>
    </source>
</evidence>
<dbReference type="SMART" id="SM00388">
    <property type="entry name" value="HisKA"/>
    <property type="match status" value="1"/>
</dbReference>
<dbReference type="InterPro" id="IPR005467">
    <property type="entry name" value="His_kinase_dom"/>
</dbReference>
<organism evidence="15 16">
    <name type="scientific">Aromatoleum aromaticum (strain DSM 19018 / LMG 30748 / EbN1)</name>
    <name type="common">Azoarcus sp. (strain EbN1)</name>
    <dbReference type="NCBI Taxonomy" id="76114"/>
    <lineage>
        <taxon>Bacteria</taxon>
        <taxon>Pseudomonadati</taxon>
        <taxon>Pseudomonadota</taxon>
        <taxon>Betaproteobacteria</taxon>
        <taxon>Rhodocyclales</taxon>
        <taxon>Rhodocyclaceae</taxon>
        <taxon>Aromatoleum</taxon>
    </lineage>
</organism>
<dbReference type="InterPro" id="IPR003661">
    <property type="entry name" value="HisK_dim/P_dom"/>
</dbReference>
<feature type="transmembrane region" description="Helical" evidence="12">
    <location>
        <begin position="215"/>
        <end position="238"/>
    </location>
</feature>
<evidence type="ECO:0000256" key="2">
    <source>
        <dbReference type="ARBA" id="ARBA00004370"/>
    </source>
</evidence>
<dbReference type="Pfam" id="PF08521">
    <property type="entry name" value="2CSK_N"/>
    <property type="match status" value="1"/>
</dbReference>
<keyword evidence="10 12" id="KW-0472">Membrane</keyword>
<evidence type="ECO:0000259" key="13">
    <source>
        <dbReference type="PROSITE" id="PS50109"/>
    </source>
</evidence>
<dbReference type="SUPFAM" id="SSF47384">
    <property type="entry name" value="Homodimeric domain of signal transducing histidine kinase"/>
    <property type="match status" value="1"/>
</dbReference>
<evidence type="ECO:0000256" key="4">
    <source>
        <dbReference type="ARBA" id="ARBA00022553"/>
    </source>
</evidence>
<sequence length="529" mass="57884">MRSRSTSTGCARSSKTAVYASSPCADSATAWKTRMRSRRRKPDKTAAANRPPAQPNSLFGEILDWMLAPLLFLWPISIIVTHNVADNLANQPYDRAMADSVRALGRLVSIEGGNIAVHFPAPPRALFRADQDDTVYYQVADSSGEVVTGDREISSVLPPATVVAEEVLYRDDVIHGEEVRIAYQFLRAWPEPASPLVLVQVAETRNKRSDLASRVVTGVLLPQFAIIPIAVVLVWVGLTRGIAPLNRLQRLIRRRRPTDLSPIAAASVPEEVRPVIVAFNDMMARLEENLQAQQRFIADAAHQMRTPLTGLKMQTDLALLETDPEQLRESLQRIADSTDRASHLITQLLSLARAEASFEKLYAVEQVDLDAMVRDVALELYPRAQAKGIDLGVEDAGRPLPIEGNPVLLRELIKNLLDNAIKYTPHGGSVTARTRVAGAIVLEIEDTGTGIPEADRERVFERFYRVLGSGVDGSGLGLPIVREIAELHRATVTLNPNPAGPGTTAQVLFPRGSLVTPPAQPFLPSFSVT</sequence>
<dbReference type="eggNOG" id="COG5002">
    <property type="taxonomic scope" value="Bacteria"/>
</dbReference>
<dbReference type="KEGG" id="eba:ebA1181"/>
<dbReference type="SMART" id="SM00387">
    <property type="entry name" value="HATPase_c"/>
    <property type="match status" value="1"/>
</dbReference>
<evidence type="ECO:0000256" key="12">
    <source>
        <dbReference type="SAM" id="Phobius"/>
    </source>
</evidence>
<dbReference type="InterPro" id="IPR003594">
    <property type="entry name" value="HATPase_dom"/>
</dbReference>
<evidence type="ECO:0000256" key="7">
    <source>
        <dbReference type="ARBA" id="ARBA00022777"/>
    </source>
</evidence>
<dbReference type="CDD" id="cd00082">
    <property type="entry name" value="HisKA"/>
    <property type="match status" value="1"/>
</dbReference>
<evidence type="ECO:0000256" key="3">
    <source>
        <dbReference type="ARBA" id="ARBA00012438"/>
    </source>
</evidence>
<keyword evidence="4" id="KW-0597">Phosphoprotein</keyword>
<keyword evidence="16" id="KW-1185">Reference proteome</keyword>
<dbReference type="PRINTS" id="PR00344">
    <property type="entry name" value="BCTRLSENSOR"/>
</dbReference>
<keyword evidence="5" id="KW-0808">Transferase</keyword>
<evidence type="ECO:0000256" key="1">
    <source>
        <dbReference type="ARBA" id="ARBA00000085"/>
    </source>
</evidence>
<protein>
    <recommendedName>
        <fullName evidence="3">histidine kinase</fullName>
        <ecNumber evidence="3">2.7.13.3</ecNumber>
    </recommendedName>
</protein>
<comment type="catalytic activity">
    <reaction evidence="1">
        <text>ATP + protein L-histidine = ADP + protein N-phospho-L-histidine.</text>
        <dbReference type="EC" id="2.7.13.3"/>
    </reaction>
</comment>
<dbReference type="Gene3D" id="1.10.287.130">
    <property type="match status" value="1"/>
</dbReference>
<dbReference type="EMBL" id="CR555306">
    <property type="protein sequence ID" value="CAI06746.1"/>
    <property type="molecule type" value="Genomic_DNA"/>
</dbReference>
<feature type="compositionally biased region" description="Basic residues" evidence="11">
    <location>
        <begin position="33"/>
        <end position="42"/>
    </location>
</feature>
<keyword evidence="7 15" id="KW-0418">Kinase</keyword>
<dbReference type="HOGENOM" id="CLU_000445_89_37_4"/>
<evidence type="ECO:0000259" key="14">
    <source>
        <dbReference type="PROSITE" id="PS50885"/>
    </source>
</evidence>
<evidence type="ECO:0000256" key="9">
    <source>
        <dbReference type="ARBA" id="ARBA00023012"/>
    </source>
</evidence>
<dbReference type="Gene3D" id="3.30.565.10">
    <property type="entry name" value="Histidine kinase-like ATPase, C-terminal domain"/>
    <property type="match status" value="1"/>
</dbReference>
<gene>
    <name evidence="15" type="ORF">ebA1181</name>
</gene>
<evidence type="ECO:0000256" key="11">
    <source>
        <dbReference type="SAM" id="MobiDB-lite"/>
    </source>
</evidence>
<dbReference type="InterPro" id="IPR036890">
    <property type="entry name" value="HATPase_C_sf"/>
</dbReference>
<comment type="subcellular location">
    <subcellularLocation>
        <location evidence="2">Membrane</location>
    </subcellularLocation>
</comment>
<dbReference type="STRING" id="76114.ebA1181"/>
<evidence type="ECO:0000313" key="15">
    <source>
        <dbReference type="EMBL" id="CAI06746.1"/>
    </source>
</evidence>
<feature type="domain" description="HAMP" evidence="14">
    <location>
        <begin position="239"/>
        <end position="291"/>
    </location>
</feature>
<dbReference type="AlphaFoldDB" id="Q5P7G5"/>
<dbReference type="GO" id="GO:0000155">
    <property type="term" value="F:phosphorelay sensor kinase activity"/>
    <property type="evidence" value="ECO:0007669"/>
    <property type="project" value="InterPro"/>
</dbReference>
<dbReference type="InterPro" id="IPR013727">
    <property type="entry name" value="2CSK_N"/>
</dbReference>
<reference evidence="15 16" key="1">
    <citation type="journal article" date="2005" name="Arch. Microbiol.">
        <title>The genome sequence of an anaerobic aromatic-degrading denitrifying bacterium, strain EbN1.</title>
        <authorList>
            <person name="Rabus R."/>
            <person name="Kube M."/>
            <person name="Heider J."/>
            <person name="Beck A."/>
            <person name="Heitmann K."/>
            <person name="Widdel F."/>
            <person name="Reinhardt R."/>
        </authorList>
    </citation>
    <scope>NUCLEOTIDE SEQUENCE [LARGE SCALE GENOMIC DNA]</scope>
    <source>
        <strain evidence="15 16">EbN1</strain>
    </source>
</reference>
<dbReference type="InterPro" id="IPR003660">
    <property type="entry name" value="HAMP_dom"/>
</dbReference>
<dbReference type="GO" id="GO:0005886">
    <property type="term" value="C:plasma membrane"/>
    <property type="evidence" value="ECO:0007669"/>
    <property type="project" value="TreeGrafter"/>
</dbReference>
<feature type="domain" description="Histidine kinase" evidence="13">
    <location>
        <begin position="299"/>
        <end position="513"/>
    </location>
</feature>
<dbReference type="PROSITE" id="PS50885">
    <property type="entry name" value="HAMP"/>
    <property type="match status" value="1"/>
</dbReference>
<dbReference type="CDD" id="cd00075">
    <property type="entry name" value="HATPase"/>
    <property type="match status" value="1"/>
</dbReference>
<dbReference type="Pfam" id="PF02518">
    <property type="entry name" value="HATPase_c"/>
    <property type="match status" value="1"/>
</dbReference>
<dbReference type="InterPro" id="IPR004358">
    <property type="entry name" value="Sig_transdc_His_kin-like_C"/>
</dbReference>
<dbReference type="SUPFAM" id="SSF55874">
    <property type="entry name" value="ATPase domain of HSP90 chaperone/DNA topoisomerase II/histidine kinase"/>
    <property type="match status" value="1"/>
</dbReference>
<keyword evidence="8 12" id="KW-1133">Transmembrane helix</keyword>
<dbReference type="PROSITE" id="PS50109">
    <property type="entry name" value="HIS_KIN"/>
    <property type="match status" value="1"/>
</dbReference>
<keyword evidence="9" id="KW-0902">Two-component regulatory system</keyword>